<accession>A0A0B5W3K7</accession>
<keyword evidence="4" id="KW-0249">Electron transport</keyword>
<evidence type="ECO:0000256" key="5">
    <source>
        <dbReference type="ARBA" id="ARBA00022989"/>
    </source>
</evidence>
<comment type="subunit">
    <text evidence="9">The 4 large subunits of the cytochrome b6-f complex are cytochrome b6, subunit IV (17 kDa polypeptide, PetD), cytochrome f and the Rieske protein, while the 4 small subunits are PetG, PetL, PetM and PetN. The complex functions as a dimer.</text>
</comment>
<dbReference type="AlphaFoldDB" id="A0A0B5W3K7"/>
<dbReference type="GO" id="GO:0009055">
    <property type="term" value="F:electron transfer activity"/>
    <property type="evidence" value="ECO:0007669"/>
    <property type="project" value="InterPro"/>
</dbReference>
<dbReference type="Pfam" id="PF05115">
    <property type="entry name" value="PetL"/>
    <property type="match status" value="1"/>
</dbReference>
<keyword evidence="11" id="KW-0934">Plastid</keyword>
<evidence type="ECO:0000256" key="6">
    <source>
        <dbReference type="ARBA" id="ARBA00023078"/>
    </source>
</evidence>
<geneLocation type="plastid" evidence="11"/>
<evidence type="ECO:0000256" key="7">
    <source>
        <dbReference type="ARBA" id="ARBA00023136"/>
    </source>
</evidence>
<evidence type="ECO:0000256" key="4">
    <source>
        <dbReference type="ARBA" id="ARBA00022982"/>
    </source>
</evidence>
<evidence type="ECO:0000256" key="10">
    <source>
        <dbReference type="SAM" id="Phobius"/>
    </source>
</evidence>
<proteinExistence type="predicted"/>
<dbReference type="RefSeq" id="YP_009122227.1">
    <property type="nucleotide sequence ID" value="NC_026523.1"/>
</dbReference>
<dbReference type="EMBL" id="KP308097">
    <property type="protein sequence ID" value="AJH65985.1"/>
    <property type="molecule type" value="Genomic_DNA"/>
</dbReference>
<evidence type="ECO:0000256" key="8">
    <source>
        <dbReference type="ARBA" id="ARBA00025197"/>
    </source>
</evidence>
<keyword evidence="3 10" id="KW-0812">Transmembrane</keyword>
<evidence type="ECO:0000256" key="1">
    <source>
        <dbReference type="ARBA" id="ARBA00004167"/>
    </source>
</evidence>
<organism evidence="11">
    <name type="scientific">Vertebrata lanosa</name>
    <dbReference type="NCBI Taxonomy" id="1261582"/>
    <lineage>
        <taxon>Eukaryota</taxon>
        <taxon>Rhodophyta</taxon>
        <taxon>Florideophyceae</taxon>
        <taxon>Rhodymeniophycidae</taxon>
        <taxon>Ceramiales</taxon>
        <taxon>Rhodomelaceae</taxon>
        <taxon>Polysiphonioideae</taxon>
        <taxon>Vertebrata</taxon>
    </lineage>
</organism>
<protein>
    <submittedName>
        <fullName evidence="11">Cytochrome b6-f complex subunit 6</fullName>
    </submittedName>
</protein>
<keyword evidence="7 10" id="KW-0472">Membrane</keyword>
<dbReference type="InterPro" id="IPR007802">
    <property type="entry name" value="Cyt_b6/f_cplx_su6"/>
</dbReference>
<keyword evidence="6" id="KW-0793">Thylakoid</keyword>
<comment type="subcellular location">
    <subcellularLocation>
        <location evidence="1">Membrane</location>
        <topology evidence="1">Single-pass membrane protein</topology>
    </subcellularLocation>
</comment>
<evidence type="ECO:0000256" key="2">
    <source>
        <dbReference type="ARBA" id="ARBA00022448"/>
    </source>
</evidence>
<keyword evidence="5 10" id="KW-1133">Transmembrane helix</keyword>
<dbReference type="GeneID" id="23629559"/>
<reference evidence="11" key="1">
    <citation type="journal article" date="2015" name="J. Phycol.">
        <title>The Choreocolax polysiphoniae plastid forces a reevaluation of the evolutionary pathways to parasitism in red algae.</title>
        <authorList>
            <person name="Salomaki E.D."/>
            <person name="Nickles K.R."/>
            <person name="Lane C.E."/>
        </authorList>
    </citation>
    <scope>NUCLEOTIDE SEQUENCE</scope>
</reference>
<evidence type="ECO:0000256" key="3">
    <source>
        <dbReference type="ARBA" id="ARBA00022692"/>
    </source>
</evidence>
<keyword evidence="2" id="KW-0813">Transport</keyword>
<evidence type="ECO:0000256" key="9">
    <source>
        <dbReference type="ARBA" id="ARBA00025834"/>
    </source>
</evidence>
<comment type="function">
    <text evidence="8">Component of the cytochrome b6-f complex, which mediates electron transfer between photosystem II (PSII) and photosystem I (PSI), cyclic electron flow around PSI, and state transitions. PetL is important for photoautotrophic growth as well as for electron transfer efficiency and stability of the cytochrome b6-f complex.</text>
</comment>
<sequence length="31" mass="3611">MSVFFSYIFFVVIFTSLALGLYFGLQFVKLI</sequence>
<feature type="transmembrane region" description="Helical" evidence="10">
    <location>
        <begin position="6"/>
        <end position="25"/>
    </location>
</feature>
<dbReference type="GO" id="GO:0009512">
    <property type="term" value="C:cytochrome b6f complex"/>
    <property type="evidence" value="ECO:0007669"/>
    <property type="project" value="InterPro"/>
</dbReference>
<evidence type="ECO:0000313" key="11">
    <source>
        <dbReference type="EMBL" id="AJH65985.1"/>
    </source>
</evidence>
<gene>
    <name evidence="11" type="primary">petL</name>
</gene>
<name>A0A0B5W3K7_9FLOR</name>
<dbReference type="GO" id="GO:0016020">
    <property type="term" value="C:membrane"/>
    <property type="evidence" value="ECO:0007669"/>
    <property type="project" value="UniProtKB-SubCell"/>
</dbReference>